<dbReference type="PANTHER" id="PTHR43861">
    <property type="entry name" value="TRANS-ACONITATE 2-METHYLTRANSFERASE-RELATED"/>
    <property type="match status" value="1"/>
</dbReference>
<dbReference type="Proteomes" id="UP000188184">
    <property type="component" value="Chromosome"/>
</dbReference>
<dbReference type="Gene3D" id="3.40.50.150">
    <property type="entry name" value="Vaccinia Virus protein VP39"/>
    <property type="match status" value="1"/>
</dbReference>
<proteinExistence type="predicted"/>
<protein>
    <submittedName>
        <fullName evidence="2">SAM-dependent methyltransferase</fullName>
    </submittedName>
</protein>
<feature type="domain" description="Methyltransferase type 11" evidence="1">
    <location>
        <begin position="39"/>
        <end position="138"/>
    </location>
</feature>
<dbReference type="InterPro" id="IPR029063">
    <property type="entry name" value="SAM-dependent_MTases_sf"/>
</dbReference>
<dbReference type="CDD" id="cd02440">
    <property type="entry name" value="AdoMet_MTases"/>
    <property type="match status" value="1"/>
</dbReference>
<keyword evidence="3" id="KW-1185">Reference proteome</keyword>
<evidence type="ECO:0000313" key="2">
    <source>
        <dbReference type="EMBL" id="AQQ54534.1"/>
    </source>
</evidence>
<dbReference type="RefSeq" id="WP_077590429.1">
    <property type="nucleotide sequence ID" value="NZ_CP019640.1"/>
</dbReference>
<gene>
    <name evidence="2" type="ORF">B0X71_16450</name>
</gene>
<accession>A0A1Q2L2C2</accession>
<dbReference type="AlphaFoldDB" id="A0A1Q2L2C2"/>
<reference evidence="2 3" key="1">
    <citation type="submission" date="2017-02" db="EMBL/GenBank/DDBJ databases">
        <title>The complete genomic sequence of a novel cold adapted crude oil-degrading bacterium Planococcus qaidamina Y42.</title>
        <authorList>
            <person name="Yang R."/>
        </authorList>
    </citation>
    <scope>NUCLEOTIDE SEQUENCE [LARGE SCALE GENOMIC DNA]</scope>
    <source>
        <strain evidence="2 3">Y42</strain>
    </source>
</reference>
<sequence>MRLTEERIVPDNMDPMNGMLLEHIARYHFAIYYCRGTVLDIASGAGYGTQLIAKTCKDKVTQVIGADLSQEAITYARGRYHHPLAYFRQGDALDDSFMDSLGQFDTILSFETIEHVPDDRLFLEQLMKRLKPGGTLILSTPFGRGRGQPSNDPFHVHQLTPGEFRNLFSPYPGTEFYYQRGVLIEPPRENMYHPIGIALYTKTSGR</sequence>
<dbReference type="SUPFAM" id="SSF53335">
    <property type="entry name" value="S-adenosyl-L-methionine-dependent methyltransferases"/>
    <property type="match status" value="1"/>
</dbReference>
<dbReference type="EMBL" id="CP019640">
    <property type="protein sequence ID" value="AQQ54534.1"/>
    <property type="molecule type" value="Genomic_DNA"/>
</dbReference>
<organism evidence="2 3">
    <name type="scientific">Planococcus lenghuensis</name>
    <dbReference type="NCBI Taxonomy" id="2213202"/>
    <lineage>
        <taxon>Bacteria</taxon>
        <taxon>Bacillati</taxon>
        <taxon>Bacillota</taxon>
        <taxon>Bacilli</taxon>
        <taxon>Bacillales</taxon>
        <taxon>Caryophanaceae</taxon>
        <taxon>Planococcus</taxon>
    </lineage>
</organism>
<evidence type="ECO:0000259" key="1">
    <source>
        <dbReference type="Pfam" id="PF08241"/>
    </source>
</evidence>
<dbReference type="KEGG" id="pmar:B0X71_16450"/>
<keyword evidence="2" id="KW-0808">Transferase</keyword>
<dbReference type="Pfam" id="PF08241">
    <property type="entry name" value="Methyltransf_11"/>
    <property type="match status" value="1"/>
</dbReference>
<dbReference type="GO" id="GO:0032259">
    <property type="term" value="P:methylation"/>
    <property type="evidence" value="ECO:0007669"/>
    <property type="project" value="UniProtKB-KW"/>
</dbReference>
<name>A0A1Q2L2C2_9BACL</name>
<dbReference type="InterPro" id="IPR013216">
    <property type="entry name" value="Methyltransf_11"/>
</dbReference>
<dbReference type="GO" id="GO:0008757">
    <property type="term" value="F:S-adenosylmethionine-dependent methyltransferase activity"/>
    <property type="evidence" value="ECO:0007669"/>
    <property type="project" value="InterPro"/>
</dbReference>
<keyword evidence="2" id="KW-0489">Methyltransferase</keyword>
<dbReference type="OrthoDB" id="8936324at2"/>
<evidence type="ECO:0000313" key="3">
    <source>
        <dbReference type="Proteomes" id="UP000188184"/>
    </source>
</evidence>